<sequence>MRLVWNASHEFASTLHPSPILPGSFRGGWVFSGSSRLIWVPPLLQNDFCMPWCSYVIGPWGVNTLDLSTFVYGTEWERCTDIEEPVGDSALARGGQKS</sequence>
<dbReference type="AlphaFoldDB" id="A0AAW0APA2"/>
<protein>
    <submittedName>
        <fullName evidence="1">Uncharacterized protein</fullName>
    </submittedName>
</protein>
<dbReference type="EMBL" id="JAWWNJ010000056">
    <property type="protein sequence ID" value="KAK7014691.1"/>
    <property type="molecule type" value="Genomic_DNA"/>
</dbReference>
<name>A0AAW0APA2_9AGAR</name>
<keyword evidence="2" id="KW-1185">Reference proteome</keyword>
<accession>A0AAW0APA2</accession>
<dbReference type="Proteomes" id="UP001362999">
    <property type="component" value="Unassembled WGS sequence"/>
</dbReference>
<comment type="caution">
    <text evidence="1">The sequence shown here is derived from an EMBL/GenBank/DDBJ whole genome shotgun (WGS) entry which is preliminary data.</text>
</comment>
<evidence type="ECO:0000313" key="2">
    <source>
        <dbReference type="Proteomes" id="UP001362999"/>
    </source>
</evidence>
<organism evidence="1 2">
    <name type="scientific">Favolaschia claudopus</name>
    <dbReference type="NCBI Taxonomy" id="2862362"/>
    <lineage>
        <taxon>Eukaryota</taxon>
        <taxon>Fungi</taxon>
        <taxon>Dikarya</taxon>
        <taxon>Basidiomycota</taxon>
        <taxon>Agaricomycotina</taxon>
        <taxon>Agaricomycetes</taxon>
        <taxon>Agaricomycetidae</taxon>
        <taxon>Agaricales</taxon>
        <taxon>Marasmiineae</taxon>
        <taxon>Mycenaceae</taxon>
        <taxon>Favolaschia</taxon>
    </lineage>
</organism>
<evidence type="ECO:0000313" key="1">
    <source>
        <dbReference type="EMBL" id="KAK7014691.1"/>
    </source>
</evidence>
<reference evidence="1 2" key="1">
    <citation type="journal article" date="2024" name="J Genomics">
        <title>Draft genome sequencing and assembly of Favolaschia claudopus CIRM-BRFM 2984 isolated from oak limbs.</title>
        <authorList>
            <person name="Navarro D."/>
            <person name="Drula E."/>
            <person name="Chaduli D."/>
            <person name="Cazenave R."/>
            <person name="Ahrendt S."/>
            <person name="Wang J."/>
            <person name="Lipzen A."/>
            <person name="Daum C."/>
            <person name="Barry K."/>
            <person name="Grigoriev I.V."/>
            <person name="Favel A."/>
            <person name="Rosso M.N."/>
            <person name="Martin F."/>
        </authorList>
    </citation>
    <scope>NUCLEOTIDE SEQUENCE [LARGE SCALE GENOMIC DNA]</scope>
    <source>
        <strain evidence="1 2">CIRM-BRFM 2984</strain>
    </source>
</reference>
<gene>
    <name evidence="1" type="ORF">R3P38DRAFT_3001263</name>
</gene>
<proteinExistence type="predicted"/>